<name>A0A0R2CEH6_9LACO</name>
<dbReference type="FunFam" id="3.10.430.100:FF:000002">
    <property type="entry name" value="50S ribosomal protein L9"/>
    <property type="match status" value="1"/>
</dbReference>
<feature type="domain" description="Ribosomal protein L9" evidence="8">
    <location>
        <begin position="1"/>
        <end position="46"/>
    </location>
</feature>
<evidence type="ECO:0000259" key="9">
    <source>
        <dbReference type="Pfam" id="PF03948"/>
    </source>
</evidence>
<evidence type="ECO:0000313" key="10">
    <source>
        <dbReference type="EMBL" id="KRM86374.1"/>
    </source>
</evidence>
<dbReference type="InterPro" id="IPR020070">
    <property type="entry name" value="Ribosomal_bL9_N"/>
</dbReference>
<keyword evidence="2 7" id="KW-0699">rRNA-binding</keyword>
<dbReference type="EMBL" id="AYYX01000050">
    <property type="protein sequence ID" value="KRM86374.1"/>
    <property type="molecule type" value="Genomic_DNA"/>
</dbReference>
<evidence type="ECO:0000259" key="8">
    <source>
        <dbReference type="Pfam" id="PF01281"/>
    </source>
</evidence>
<dbReference type="RefSeq" id="WP_010581287.1">
    <property type="nucleotide sequence ID" value="NZ_AHYZ01000176.1"/>
</dbReference>
<dbReference type="SUPFAM" id="SSF55658">
    <property type="entry name" value="L9 N-domain-like"/>
    <property type="match status" value="1"/>
</dbReference>
<dbReference type="eggNOG" id="COG0359">
    <property type="taxonomic scope" value="Bacteria"/>
</dbReference>
<dbReference type="InterPro" id="IPR036935">
    <property type="entry name" value="Ribosomal_bL9_N_sf"/>
</dbReference>
<dbReference type="Pfam" id="PF01281">
    <property type="entry name" value="Ribosomal_L9_N"/>
    <property type="match status" value="1"/>
</dbReference>
<reference evidence="10 11" key="1">
    <citation type="journal article" date="2015" name="Genome Announc.">
        <title>Expanding the biotechnology potential of lactobacilli through comparative genomics of 213 strains and associated genera.</title>
        <authorList>
            <person name="Sun Z."/>
            <person name="Harris H.M."/>
            <person name="McCann A."/>
            <person name="Guo C."/>
            <person name="Argimon S."/>
            <person name="Zhang W."/>
            <person name="Yang X."/>
            <person name="Jeffery I.B."/>
            <person name="Cooney J.C."/>
            <person name="Kagawa T.F."/>
            <person name="Liu W."/>
            <person name="Song Y."/>
            <person name="Salvetti E."/>
            <person name="Wrobel A."/>
            <person name="Rasinkangas P."/>
            <person name="Parkhill J."/>
            <person name="Rea M.C."/>
            <person name="O'Sullivan O."/>
            <person name="Ritari J."/>
            <person name="Douillard F.P."/>
            <person name="Paul Ross R."/>
            <person name="Yang R."/>
            <person name="Briner A.E."/>
            <person name="Felis G.E."/>
            <person name="de Vos W.M."/>
            <person name="Barrangou R."/>
            <person name="Klaenhammer T.R."/>
            <person name="Caufield P.W."/>
            <person name="Cui Y."/>
            <person name="Zhang H."/>
            <person name="O'Toole P.W."/>
        </authorList>
    </citation>
    <scope>NUCLEOTIDE SEQUENCE [LARGE SCALE GENOMIC DNA]</scope>
    <source>
        <strain evidence="10 11">DSM 20605</strain>
    </source>
</reference>
<sequence>MKVIFLQDVRGKGKRGEVKELSDGFANFLIKANKVKPATAQAMSQLRGQKRAEEKRDAEELAAAKKMKEALESGEMIVELQAKAGTDGRLFGSITSKQVAQALEKQHGLKVDKRKMELNEPIRSLGYTNVPARLHPKVTAKIRVHVAEKK</sequence>
<organism evidence="10 11">
    <name type="scientific">Liquorilactobacillus vini DSM 20605</name>
    <dbReference type="NCBI Taxonomy" id="1133569"/>
    <lineage>
        <taxon>Bacteria</taxon>
        <taxon>Bacillati</taxon>
        <taxon>Bacillota</taxon>
        <taxon>Bacilli</taxon>
        <taxon>Lactobacillales</taxon>
        <taxon>Lactobacillaceae</taxon>
        <taxon>Liquorilactobacillus</taxon>
    </lineage>
</organism>
<dbReference type="NCBIfam" id="TIGR00158">
    <property type="entry name" value="L9"/>
    <property type="match status" value="1"/>
</dbReference>
<dbReference type="STRING" id="1133569.FD21_GL001623"/>
<dbReference type="PATRIC" id="fig|1133569.4.peg.1769"/>
<evidence type="ECO:0000256" key="3">
    <source>
        <dbReference type="ARBA" id="ARBA00022884"/>
    </source>
</evidence>
<keyword evidence="11" id="KW-1185">Reference proteome</keyword>
<protein>
    <recommendedName>
        <fullName evidence="6 7">Large ribosomal subunit protein bL9</fullName>
    </recommendedName>
</protein>
<dbReference type="InterPro" id="IPR000244">
    <property type="entry name" value="Ribosomal_bL9"/>
</dbReference>
<dbReference type="InterPro" id="IPR009027">
    <property type="entry name" value="Ribosomal_bL9/RNase_H1_N"/>
</dbReference>
<evidence type="ECO:0000256" key="4">
    <source>
        <dbReference type="ARBA" id="ARBA00022980"/>
    </source>
</evidence>
<keyword evidence="5 7" id="KW-0687">Ribonucleoprotein</keyword>
<dbReference type="Gene3D" id="3.40.5.10">
    <property type="entry name" value="Ribosomal protein L9, N-terminal domain"/>
    <property type="match status" value="1"/>
</dbReference>
<dbReference type="HAMAP" id="MF_00503">
    <property type="entry name" value="Ribosomal_bL9"/>
    <property type="match status" value="1"/>
</dbReference>
<dbReference type="GO" id="GO:0006412">
    <property type="term" value="P:translation"/>
    <property type="evidence" value="ECO:0007669"/>
    <property type="project" value="UniProtKB-UniRule"/>
</dbReference>
<dbReference type="InterPro" id="IPR020594">
    <property type="entry name" value="Ribosomal_bL9_bac/chp"/>
</dbReference>
<keyword evidence="3 7" id="KW-0694">RNA-binding</keyword>
<comment type="caution">
    <text evidence="10">The sequence shown here is derived from an EMBL/GenBank/DDBJ whole genome shotgun (WGS) entry which is preliminary data.</text>
</comment>
<dbReference type="Proteomes" id="UP000051576">
    <property type="component" value="Unassembled WGS sequence"/>
</dbReference>
<dbReference type="InterPro" id="IPR020069">
    <property type="entry name" value="Ribosomal_bL9_C"/>
</dbReference>
<dbReference type="OrthoDB" id="9788336at2"/>
<gene>
    <name evidence="7" type="primary">rplI</name>
    <name evidence="10" type="ORF">FD21_GL001623</name>
</gene>
<evidence type="ECO:0000313" key="11">
    <source>
        <dbReference type="Proteomes" id="UP000051576"/>
    </source>
</evidence>
<proteinExistence type="inferred from homology"/>
<comment type="function">
    <text evidence="7">Binds to the 23S rRNA.</text>
</comment>
<feature type="domain" description="Large ribosomal subunit protein bL9 C-terminal" evidence="9">
    <location>
        <begin position="62"/>
        <end position="147"/>
    </location>
</feature>
<evidence type="ECO:0000256" key="7">
    <source>
        <dbReference type="HAMAP-Rule" id="MF_00503"/>
    </source>
</evidence>
<dbReference type="SUPFAM" id="SSF55653">
    <property type="entry name" value="Ribosomal protein L9 C-domain"/>
    <property type="match status" value="1"/>
</dbReference>
<evidence type="ECO:0000256" key="6">
    <source>
        <dbReference type="ARBA" id="ARBA00035292"/>
    </source>
</evidence>
<keyword evidence="4 7" id="KW-0689">Ribosomal protein</keyword>
<dbReference type="AlphaFoldDB" id="A0A0R2CEH6"/>
<dbReference type="GO" id="GO:0019843">
    <property type="term" value="F:rRNA binding"/>
    <property type="evidence" value="ECO:0007669"/>
    <property type="project" value="UniProtKB-UniRule"/>
</dbReference>
<evidence type="ECO:0000256" key="2">
    <source>
        <dbReference type="ARBA" id="ARBA00022730"/>
    </source>
</evidence>
<comment type="similarity">
    <text evidence="1 7">Belongs to the bacterial ribosomal protein bL9 family.</text>
</comment>
<dbReference type="Gene3D" id="3.10.430.100">
    <property type="entry name" value="Ribosomal protein L9, C-terminal domain"/>
    <property type="match status" value="1"/>
</dbReference>
<dbReference type="GO" id="GO:0003735">
    <property type="term" value="F:structural constituent of ribosome"/>
    <property type="evidence" value="ECO:0007669"/>
    <property type="project" value="InterPro"/>
</dbReference>
<dbReference type="PANTHER" id="PTHR21368">
    <property type="entry name" value="50S RIBOSOMAL PROTEIN L9"/>
    <property type="match status" value="1"/>
</dbReference>
<dbReference type="GO" id="GO:0005840">
    <property type="term" value="C:ribosome"/>
    <property type="evidence" value="ECO:0007669"/>
    <property type="project" value="UniProtKB-KW"/>
</dbReference>
<evidence type="ECO:0000256" key="5">
    <source>
        <dbReference type="ARBA" id="ARBA00023274"/>
    </source>
</evidence>
<accession>A0A0R2CEH6</accession>
<dbReference type="GO" id="GO:1990904">
    <property type="term" value="C:ribonucleoprotein complex"/>
    <property type="evidence" value="ECO:0007669"/>
    <property type="project" value="UniProtKB-KW"/>
</dbReference>
<dbReference type="InterPro" id="IPR036791">
    <property type="entry name" value="Ribosomal_bL9_C_sf"/>
</dbReference>
<evidence type="ECO:0000256" key="1">
    <source>
        <dbReference type="ARBA" id="ARBA00010605"/>
    </source>
</evidence>
<dbReference type="Pfam" id="PF03948">
    <property type="entry name" value="Ribosomal_L9_C"/>
    <property type="match status" value="1"/>
</dbReference>